<accession>A0A380TBA8</accession>
<feature type="compositionally biased region" description="Low complexity" evidence="1">
    <location>
        <begin position="390"/>
        <end position="399"/>
    </location>
</feature>
<proteinExistence type="predicted"/>
<feature type="region of interest" description="Disordered" evidence="1">
    <location>
        <begin position="328"/>
        <end position="373"/>
    </location>
</feature>
<protein>
    <submittedName>
        <fullName evidence="2">Uncharacterized protein</fullName>
    </submittedName>
</protein>
<dbReference type="AlphaFoldDB" id="A0A380TBA8"/>
<evidence type="ECO:0000313" key="2">
    <source>
        <dbReference type="EMBL" id="SUS04674.1"/>
    </source>
</evidence>
<feature type="compositionally biased region" description="Basic and acidic residues" evidence="1">
    <location>
        <begin position="360"/>
        <end position="369"/>
    </location>
</feature>
<organism evidence="2">
    <name type="scientific">metagenome</name>
    <dbReference type="NCBI Taxonomy" id="256318"/>
    <lineage>
        <taxon>unclassified sequences</taxon>
        <taxon>metagenomes</taxon>
    </lineage>
</organism>
<gene>
    <name evidence="2" type="ORF">DF3PB_140007</name>
</gene>
<sequence>MKHARPRGRLAFILPRMPRISHLRVASASYLHLPRRRLRFVPLSLVFRRGRPGAAASLVPAQAAPSNGDIVLAPRFVFNIRLFTTLAGYVGGGATAERLDSSFPAKPFSPVARPAIIRLGDIPVVRQLPGRKVVTRRERRLFARRLTHSQSKRGYSKAFGQLEPLRMDLPSIAGGLRRKEETSAMAVRLSPRGMFQAADDDGTLPPHVGMQPLPLLTYLEAKGTTRRRQENAHLGLSAGLSRVPGATIDGIASGPIRPPSMQRRMSRGRWTGAYLMFPVLRCQRTPAAVVDPIAPRGMRFTSREASMDSVRQTGGRPVLVRMDRRHGIAESDPSLHRGSPSGSRIEATPSRLPTLLRGQRWREQGDETARAAPAQAVVPVEFAYRRSSEAPMSANAAPPARAPEPVPAIDLDRLSRDVWRQLDKRLRIERERRGRG</sequence>
<reference evidence="2" key="1">
    <citation type="submission" date="2018-07" db="EMBL/GenBank/DDBJ databases">
        <authorList>
            <person name="Quirk P.G."/>
            <person name="Krulwich T.A."/>
        </authorList>
    </citation>
    <scope>NUCLEOTIDE SEQUENCE</scope>
</reference>
<evidence type="ECO:0000256" key="1">
    <source>
        <dbReference type="SAM" id="MobiDB-lite"/>
    </source>
</evidence>
<feature type="region of interest" description="Disordered" evidence="1">
    <location>
        <begin position="390"/>
        <end position="413"/>
    </location>
</feature>
<name>A0A380TBA8_9ZZZZ</name>
<dbReference type="EMBL" id="UIDG01000046">
    <property type="protein sequence ID" value="SUS04674.1"/>
    <property type="molecule type" value="Genomic_DNA"/>
</dbReference>